<dbReference type="AlphaFoldDB" id="A0A410WTA6"/>
<sequence>MSKELTKFESEFGLVVNKEGKVVTNSLRVAAIYGKEHADVLKKIRKFIGLIPDLSRHGNFSESSYINEQGKSQPMFEMDRQGFSMLVNKFTGDDATVFTYKYTEAFELMAEQLANPAMRYLALSEEDRAIAYFSEVKKKKELEHQLELSAPKIQKYDEFLDADGYMTIGDAAKVLNIGRNKLFEFLRRIGILMNNNTPYQKYRNGTDKFKVIHTTRNREPISVTLLTPKGFDYIADKVKEKFQTFNSKGE</sequence>
<reference evidence="3 4" key="1">
    <citation type="submission" date="2018-01" db="EMBL/GenBank/DDBJ databases">
        <title>The whole genome sequencing and assembly of Paenibacillus chitinolyticus KCCM 41400 strain.</title>
        <authorList>
            <person name="Kim J.-Y."/>
            <person name="Park M.-K."/>
            <person name="Lee Y.-J."/>
            <person name="Yi H."/>
            <person name="Bahn Y.-S."/>
            <person name="Kim J.F."/>
            <person name="Lee D.-W."/>
        </authorList>
    </citation>
    <scope>NUCLEOTIDE SEQUENCE [LARGE SCALE GENOMIC DNA]</scope>
    <source>
        <strain evidence="3 4">KCCM 41400</strain>
    </source>
</reference>
<reference evidence="2 5" key="2">
    <citation type="submission" date="2022-05" db="EMBL/GenBank/DDBJ databases">
        <title>Genome Sequencing of Bee-Associated Microbes.</title>
        <authorList>
            <person name="Dunlap C."/>
        </authorList>
    </citation>
    <scope>NUCLEOTIDE SEQUENCE [LARGE SCALE GENOMIC DNA]</scope>
    <source>
        <strain evidence="2 5">NRRL B-23120</strain>
    </source>
</reference>
<dbReference type="KEGG" id="pchi:PC41400_07995"/>
<accession>A0A410WTA6</accession>
<organism evidence="3 4">
    <name type="scientific">Paenibacillus chitinolyticus</name>
    <dbReference type="NCBI Taxonomy" id="79263"/>
    <lineage>
        <taxon>Bacteria</taxon>
        <taxon>Bacillati</taxon>
        <taxon>Bacillota</taxon>
        <taxon>Bacilli</taxon>
        <taxon>Bacillales</taxon>
        <taxon>Paenibacillaceae</taxon>
        <taxon>Paenibacillus</taxon>
    </lineage>
</organism>
<feature type="domain" description="Antirepressor protein C-terminal" evidence="1">
    <location>
        <begin position="143"/>
        <end position="240"/>
    </location>
</feature>
<dbReference type="EMBL" id="JAMDMJ010000039">
    <property type="protein sequence ID" value="MCY9599151.1"/>
    <property type="molecule type" value="Genomic_DNA"/>
</dbReference>
<evidence type="ECO:0000313" key="4">
    <source>
        <dbReference type="Proteomes" id="UP000288943"/>
    </source>
</evidence>
<evidence type="ECO:0000259" key="1">
    <source>
        <dbReference type="Pfam" id="PF03374"/>
    </source>
</evidence>
<dbReference type="GeneID" id="95374753"/>
<dbReference type="InterPro" id="IPR005039">
    <property type="entry name" value="Ant_C"/>
</dbReference>
<dbReference type="Proteomes" id="UP001527202">
    <property type="component" value="Unassembled WGS sequence"/>
</dbReference>
<dbReference type="Proteomes" id="UP000288943">
    <property type="component" value="Chromosome"/>
</dbReference>
<dbReference type="Pfam" id="PF03374">
    <property type="entry name" value="ANT"/>
    <property type="match status" value="1"/>
</dbReference>
<name>A0A410WTA6_9BACL</name>
<protein>
    <submittedName>
        <fullName evidence="2">Phage regulatory protein/antirepressor Ant</fullName>
    </submittedName>
</protein>
<dbReference type="RefSeq" id="WP_084706574.1">
    <property type="nucleotide sequence ID" value="NZ_CP026520.1"/>
</dbReference>
<evidence type="ECO:0000313" key="3">
    <source>
        <dbReference type="EMBL" id="QAV17608.1"/>
    </source>
</evidence>
<dbReference type="GO" id="GO:0003677">
    <property type="term" value="F:DNA binding"/>
    <property type="evidence" value="ECO:0007669"/>
    <property type="project" value="InterPro"/>
</dbReference>
<gene>
    <name evidence="2" type="ORF">M5X16_25665</name>
    <name evidence="3" type="ORF">PC41400_07995</name>
</gene>
<dbReference type="NCBIfam" id="TIGR02681">
    <property type="entry name" value="phage_pRha"/>
    <property type="match status" value="1"/>
</dbReference>
<keyword evidence="5" id="KW-1185">Reference proteome</keyword>
<dbReference type="EMBL" id="CP026520">
    <property type="protein sequence ID" value="QAV17608.1"/>
    <property type="molecule type" value="Genomic_DNA"/>
</dbReference>
<proteinExistence type="predicted"/>
<dbReference type="InterPro" id="IPR014054">
    <property type="entry name" value="Phage_regulatory_Rha"/>
</dbReference>
<evidence type="ECO:0000313" key="5">
    <source>
        <dbReference type="Proteomes" id="UP001527202"/>
    </source>
</evidence>
<evidence type="ECO:0000313" key="2">
    <source>
        <dbReference type="EMBL" id="MCY9599151.1"/>
    </source>
</evidence>
<dbReference type="Pfam" id="PF09669">
    <property type="entry name" value="Phage_pRha"/>
    <property type="match status" value="1"/>
</dbReference>
<dbReference type="OrthoDB" id="9812611at2"/>